<name>A0A9P1I796_9PELO</name>
<dbReference type="EMBL" id="CANHGI010000001">
    <property type="protein sequence ID" value="CAI5438904.1"/>
    <property type="molecule type" value="Genomic_DNA"/>
</dbReference>
<keyword evidence="2" id="KW-1185">Reference proteome</keyword>
<protein>
    <submittedName>
        <fullName evidence="1">Uncharacterized protein</fullName>
    </submittedName>
</protein>
<reference evidence="1" key="1">
    <citation type="submission" date="2022-11" db="EMBL/GenBank/DDBJ databases">
        <authorList>
            <person name="Kikuchi T."/>
        </authorList>
    </citation>
    <scope>NUCLEOTIDE SEQUENCE</scope>
    <source>
        <strain evidence="1">PS1010</strain>
    </source>
</reference>
<proteinExistence type="predicted"/>
<comment type="caution">
    <text evidence="1">The sequence shown here is derived from an EMBL/GenBank/DDBJ whole genome shotgun (WGS) entry which is preliminary data.</text>
</comment>
<evidence type="ECO:0000313" key="1">
    <source>
        <dbReference type="EMBL" id="CAI5438904.1"/>
    </source>
</evidence>
<evidence type="ECO:0000313" key="2">
    <source>
        <dbReference type="Proteomes" id="UP001152747"/>
    </source>
</evidence>
<organism evidence="1 2">
    <name type="scientific">Caenorhabditis angaria</name>
    <dbReference type="NCBI Taxonomy" id="860376"/>
    <lineage>
        <taxon>Eukaryota</taxon>
        <taxon>Metazoa</taxon>
        <taxon>Ecdysozoa</taxon>
        <taxon>Nematoda</taxon>
        <taxon>Chromadorea</taxon>
        <taxon>Rhabditida</taxon>
        <taxon>Rhabditina</taxon>
        <taxon>Rhabditomorpha</taxon>
        <taxon>Rhabditoidea</taxon>
        <taxon>Rhabditidae</taxon>
        <taxon>Peloderinae</taxon>
        <taxon>Caenorhabditis</taxon>
    </lineage>
</organism>
<gene>
    <name evidence="1" type="ORF">CAMP_LOCUS1541</name>
</gene>
<accession>A0A9P1I796</accession>
<dbReference type="Proteomes" id="UP001152747">
    <property type="component" value="Unassembled WGS sequence"/>
</dbReference>
<dbReference type="AlphaFoldDB" id="A0A9P1I796"/>
<sequence length="383" mass="46015">MIFMTFPYIEKQDAMKILSNRLRVPGKGNTRFETGFEMTDDEMLNVVRKFLDYLETTGKTFKYVNSFSISFMQKILEKLKTDPTSAVEIFEPEMREDLKDFYVELKREVQITKIDIYDVVDQFIRYAKYIKLSANWPNTVTIGQMRRVLVKVPNHIKYGINTEDNYSIPMEFGEQTTKECVPKISLTEKRRRNAKKSKDEIADINRKRSLIWRQHFQSPAIYQPRTEDFRNYRKMENSRMYYNLPVLDYYPTSLKKQEINNNNNYVKNYKPIQKRIEIIEKQFPRHIPIIMPKFKTCTNFQMQNARFPVFVPKTAVKQFINVGKENMETIKNRQMFSLHLQRCQFPITDISLYSQDDILRNLHNMPQEYRLNLEKKIDEIQNR</sequence>